<dbReference type="AlphaFoldDB" id="A0A370BZF3"/>
<accession>A0A370BZF3</accession>
<sequence length="86" mass="9327">MSSAAPLPSFSLSPLPSLSPHSHHPFGIGEIFILSVLPRSRGATWQKSRPCTRRGAARVNRGTLTLTHTHTRTTLSHNPSLSSTCR</sequence>
<dbReference type="EMBL" id="KZ851912">
    <property type="protein sequence ID" value="RDH21117.1"/>
    <property type="molecule type" value="Genomic_DNA"/>
</dbReference>
<dbReference type="VEuPathDB" id="FungiDB:M747DRAFT_30279"/>
<evidence type="ECO:0000313" key="2">
    <source>
        <dbReference type="EMBL" id="RDH21117.1"/>
    </source>
</evidence>
<protein>
    <submittedName>
        <fullName evidence="2">Uncharacterized protein</fullName>
    </submittedName>
</protein>
<reference evidence="2 3" key="1">
    <citation type="submission" date="2018-07" db="EMBL/GenBank/DDBJ databases">
        <title>Section-level genome sequencing of Aspergillus section Nigri to investigate inter- and intra-species variation.</title>
        <authorList>
            <consortium name="DOE Joint Genome Institute"/>
            <person name="Vesth T.C."/>
            <person name="Nybo J.L."/>
            <person name="Theobald S."/>
            <person name="Frisvad J.C."/>
            <person name="Larsen T.O."/>
            <person name="Nielsen K.F."/>
            <person name="Hoof J.B."/>
            <person name="Brandl J."/>
            <person name="Salamov A."/>
            <person name="Riley R."/>
            <person name="Gladden J.M."/>
            <person name="Phatale P."/>
            <person name="Nielsen M.T."/>
            <person name="Lyhne E.K."/>
            <person name="Kogle M.E."/>
            <person name="Strasser K."/>
            <person name="McDonnell E."/>
            <person name="Barry K."/>
            <person name="Clum A."/>
            <person name="Chen C."/>
            <person name="Nolan M."/>
            <person name="Sandor L."/>
            <person name="Kuo A."/>
            <person name="Lipzen A."/>
            <person name="Hainaut M."/>
            <person name="Drula E."/>
            <person name="Tsang A."/>
            <person name="Magnuson J.K."/>
            <person name="Henrissat B."/>
            <person name="Wiebenga A."/>
            <person name="Simmons B.A."/>
            <person name="Makela M.R."/>
            <person name="De vries R.P."/>
            <person name="Grigoriev I.V."/>
            <person name="Mortensen U.H."/>
            <person name="Baker S.E."/>
            <person name="Andersen M.R."/>
        </authorList>
    </citation>
    <scope>NUCLEOTIDE SEQUENCE [LARGE SCALE GENOMIC DNA]</scope>
    <source>
        <strain evidence="2 3">ATCC 13496</strain>
    </source>
</reference>
<evidence type="ECO:0000313" key="3">
    <source>
        <dbReference type="Proteomes" id="UP000253845"/>
    </source>
</evidence>
<gene>
    <name evidence="2" type="ORF">M747DRAFT_30279</name>
</gene>
<feature type="region of interest" description="Disordered" evidence="1">
    <location>
        <begin position="45"/>
        <end position="86"/>
    </location>
</feature>
<name>A0A370BZF3_ASPNG</name>
<organism evidence="2 3">
    <name type="scientific">Aspergillus niger ATCC 13496</name>
    <dbReference type="NCBI Taxonomy" id="1353008"/>
    <lineage>
        <taxon>Eukaryota</taxon>
        <taxon>Fungi</taxon>
        <taxon>Dikarya</taxon>
        <taxon>Ascomycota</taxon>
        <taxon>Pezizomycotina</taxon>
        <taxon>Eurotiomycetes</taxon>
        <taxon>Eurotiomycetidae</taxon>
        <taxon>Eurotiales</taxon>
        <taxon>Aspergillaceae</taxon>
        <taxon>Aspergillus</taxon>
        <taxon>Aspergillus subgen. Circumdati</taxon>
    </lineage>
</organism>
<dbReference type="Proteomes" id="UP000253845">
    <property type="component" value="Unassembled WGS sequence"/>
</dbReference>
<evidence type="ECO:0000256" key="1">
    <source>
        <dbReference type="SAM" id="MobiDB-lite"/>
    </source>
</evidence>
<proteinExistence type="predicted"/>
<feature type="compositionally biased region" description="Low complexity" evidence="1">
    <location>
        <begin position="63"/>
        <end position="77"/>
    </location>
</feature>